<reference evidence="2 3" key="1">
    <citation type="submission" date="2024-09" db="EMBL/GenBank/DDBJ databases">
        <authorList>
            <person name="Sun Q."/>
            <person name="Mori K."/>
        </authorList>
    </citation>
    <scope>NUCLEOTIDE SEQUENCE [LARGE SCALE GENOMIC DNA]</scope>
    <source>
        <strain evidence="2 3">CCM 7468</strain>
    </source>
</reference>
<accession>A0ABV6IY45</accession>
<keyword evidence="1" id="KW-0812">Transmembrane</keyword>
<protein>
    <submittedName>
        <fullName evidence="2">Uncharacterized protein</fullName>
    </submittedName>
</protein>
<proteinExistence type="predicted"/>
<feature type="transmembrane region" description="Helical" evidence="1">
    <location>
        <begin position="20"/>
        <end position="40"/>
    </location>
</feature>
<evidence type="ECO:0000256" key="1">
    <source>
        <dbReference type="SAM" id="Phobius"/>
    </source>
</evidence>
<keyword evidence="1" id="KW-0472">Membrane</keyword>
<keyword evidence="3" id="KW-1185">Reference proteome</keyword>
<comment type="caution">
    <text evidence="2">The sequence shown here is derived from an EMBL/GenBank/DDBJ whole genome shotgun (WGS) entry which is preliminary data.</text>
</comment>
<evidence type="ECO:0000313" key="3">
    <source>
        <dbReference type="Proteomes" id="UP001589789"/>
    </source>
</evidence>
<evidence type="ECO:0000313" key="2">
    <source>
        <dbReference type="EMBL" id="MFC0388538.1"/>
    </source>
</evidence>
<name>A0ABV6IY45_9PROT</name>
<sequence length="44" mass="4687">MNRNPPSVTLSAPVRRIAGFALLAAGIGFTGLMSFVHVLVELFD</sequence>
<keyword evidence="1" id="KW-1133">Transmembrane helix</keyword>
<dbReference type="Proteomes" id="UP001589789">
    <property type="component" value="Unassembled WGS sequence"/>
</dbReference>
<dbReference type="RefSeq" id="WP_377055050.1">
    <property type="nucleotide sequence ID" value="NZ_JBHLVZ010000084.1"/>
</dbReference>
<gene>
    <name evidence="2" type="ORF">ACFFIC_23780</name>
</gene>
<organism evidence="2 3">
    <name type="scientific">Muricoccus vinaceus</name>
    <dbReference type="NCBI Taxonomy" id="424704"/>
    <lineage>
        <taxon>Bacteria</taxon>
        <taxon>Pseudomonadati</taxon>
        <taxon>Pseudomonadota</taxon>
        <taxon>Alphaproteobacteria</taxon>
        <taxon>Acetobacterales</taxon>
        <taxon>Roseomonadaceae</taxon>
        <taxon>Muricoccus</taxon>
    </lineage>
</organism>
<dbReference type="EMBL" id="JBHLVZ010000084">
    <property type="protein sequence ID" value="MFC0388538.1"/>
    <property type="molecule type" value="Genomic_DNA"/>
</dbReference>